<comment type="caution">
    <text evidence="1">The sequence shown here is derived from an EMBL/GenBank/DDBJ whole genome shotgun (WGS) entry which is preliminary data.</text>
</comment>
<proteinExistence type="predicted"/>
<evidence type="ECO:0000313" key="1">
    <source>
        <dbReference type="EMBL" id="KAK1317749.1"/>
    </source>
</evidence>
<dbReference type="EMBL" id="JAUJYO010000005">
    <property type="protein sequence ID" value="KAK1317749.1"/>
    <property type="molecule type" value="Genomic_DNA"/>
</dbReference>
<sequence>MIQGFEWSVPSWMDGVVDLSEEKNSLFLAKELEVHARPRLDDVDLNSKGCIPVSPFTYGGDLESDKET</sequence>
<organism evidence="1 2">
    <name type="scientific">Acorus calamus</name>
    <name type="common">Sweet flag</name>
    <dbReference type="NCBI Taxonomy" id="4465"/>
    <lineage>
        <taxon>Eukaryota</taxon>
        <taxon>Viridiplantae</taxon>
        <taxon>Streptophyta</taxon>
        <taxon>Embryophyta</taxon>
        <taxon>Tracheophyta</taxon>
        <taxon>Spermatophyta</taxon>
        <taxon>Magnoliopsida</taxon>
        <taxon>Liliopsida</taxon>
        <taxon>Acoraceae</taxon>
        <taxon>Acorus</taxon>
    </lineage>
</organism>
<dbReference type="AlphaFoldDB" id="A0AAV9EWP2"/>
<gene>
    <name evidence="1" type="ORF">QJS10_CPA05g02260</name>
</gene>
<evidence type="ECO:0000313" key="2">
    <source>
        <dbReference type="Proteomes" id="UP001180020"/>
    </source>
</evidence>
<protein>
    <submittedName>
        <fullName evidence="1">Uncharacterized protein</fullName>
    </submittedName>
</protein>
<dbReference type="Proteomes" id="UP001180020">
    <property type="component" value="Unassembled WGS sequence"/>
</dbReference>
<keyword evidence="2" id="KW-1185">Reference proteome</keyword>
<accession>A0AAV9EWP2</accession>
<name>A0AAV9EWP2_ACOCL</name>
<reference evidence="1" key="2">
    <citation type="submission" date="2023-06" db="EMBL/GenBank/DDBJ databases">
        <authorList>
            <person name="Ma L."/>
            <person name="Liu K.-W."/>
            <person name="Li Z."/>
            <person name="Hsiao Y.-Y."/>
            <person name="Qi Y."/>
            <person name="Fu T."/>
            <person name="Tang G."/>
            <person name="Zhang D."/>
            <person name="Sun W.-H."/>
            <person name="Liu D.-K."/>
            <person name="Li Y."/>
            <person name="Chen G.-Z."/>
            <person name="Liu X.-D."/>
            <person name="Liao X.-Y."/>
            <person name="Jiang Y.-T."/>
            <person name="Yu X."/>
            <person name="Hao Y."/>
            <person name="Huang J."/>
            <person name="Zhao X.-W."/>
            <person name="Ke S."/>
            <person name="Chen Y.-Y."/>
            <person name="Wu W.-L."/>
            <person name="Hsu J.-L."/>
            <person name="Lin Y.-F."/>
            <person name="Huang M.-D."/>
            <person name="Li C.-Y."/>
            <person name="Huang L."/>
            <person name="Wang Z.-W."/>
            <person name="Zhao X."/>
            <person name="Zhong W.-Y."/>
            <person name="Peng D.-H."/>
            <person name="Ahmad S."/>
            <person name="Lan S."/>
            <person name="Zhang J.-S."/>
            <person name="Tsai W.-C."/>
            <person name="Van De Peer Y."/>
            <person name="Liu Z.-J."/>
        </authorList>
    </citation>
    <scope>NUCLEOTIDE SEQUENCE</scope>
    <source>
        <strain evidence="1">CP</strain>
        <tissue evidence="1">Leaves</tissue>
    </source>
</reference>
<reference evidence="1" key="1">
    <citation type="journal article" date="2023" name="Nat. Commun.">
        <title>Diploid and tetraploid genomes of Acorus and the evolution of monocots.</title>
        <authorList>
            <person name="Ma L."/>
            <person name="Liu K.W."/>
            <person name="Li Z."/>
            <person name="Hsiao Y.Y."/>
            <person name="Qi Y."/>
            <person name="Fu T."/>
            <person name="Tang G.D."/>
            <person name="Zhang D."/>
            <person name="Sun W.H."/>
            <person name="Liu D.K."/>
            <person name="Li Y."/>
            <person name="Chen G.Z."/>
            <person name="Liu X.D."/>
            <person name="Liao X.Y."/>
            <person name="Jiang Y.T."/>
            <person name="Yu X."/>
            <person name="Hao Y."/>
            <person name="Huang J."/>
            <person name="Zhao X.W."/>
            <person name="Ke S."/>
            <person name="Chen Y.Y."/>
            <person name="Wu W.L."/>
            <person name="Hsu J.L."/>
            <person name="Lin Y.F."/>
            <person name="Huang M.D."/>
            <person name="Li C.Y."/>
            <person name="Huang L."/>
            <person name="Wang Z.W."/>
            <person name="Zhao X."/>
            <person name="Zhong W.Y."/>
            <person name="Peng D.H."/>
            <person name="Ahmad S."/>
            <person name="Lan S."/>
            <person name="Zhang J.S."/>
            <person name="Tsai W.C."/>
            <person name="Van de Peer Y."/>
            <person name="Liu Z.J."/>
        </authorList>
    </citation>
    <scope>NUCLEOTIDE SEQUENCE</scope>
    <source>
        <strain evidence="1">CP</strain>
    </source>
</reference>